<evidence type="ECO:0000313" key="3">
    <source>
        <dbReference type="EMBL" id="KDB52023.1"/>
    </source>
</evidence>
<evidence type="ECO:0000313" key="4">
    <source>
        <dbReference type="Proteomes" id="UP000026714"/>
    </source>
</evidence>
<dbReference type="STRING" id="34103.SAMN05421778_101326"/>
<keyword evidence="4" id="KW-1185">Reference proteome</keyword>
<feature type="region of interest" description="Disordered" evidence="2">
    <location>
        <begin position="235"/>
        <end position="254"/>
    </location>
</feature>
<gene>
    <name evidence="3" type="ORF">X805_23930</name>
</gene>
<feature type="coiled-coil region" evidence="1">
    <location>
        <begin position="86"/>
        <end position="145"/>
    </location>
</feature>
<dbReference type="AlphaFoldDB" id="A0A059KLS1"/>
<name>A0A059KLS1_9BURK</name>
<sequence>MKTFDDLLLAYTGRDAAYHERAQTTGLDFARHVYAAMSAAPVQLAPGLRKASLLLQSDCAAFVMSNESPAGSGALSTSDQDVADCYSEAMAFVASAEAEIERLSAELRRERDEAIASADHAIRLFDEMRNDRDRLAVRLARIEQARPVAWMRFLPSGGTNGPLRDDQVQAIHRASWTPLIAADWVDRSAPQPPSDHPEDDLEIGPVRQPSICTSAGNIGTGDLCTAYSETTGRCSHPAECDYQQRPARPEPDRERERELLAALHEIAECVLYNSEDMRELARAAIAKAEKGGAA</sequence>
<evidence type="ECO:0000256" key="1">
    <source>
        <dbReference type="SAM" id="Coils"/>
    </source>
</evidence>
<protein>
    <submittedName>
        <fullName evidence="3">Uncharacterized protein</fullName>
    </submittedName>
</protein>
<dbReference type="EMBL" id="AZRA01000061">
    <property type="protein sequence ID" value="KDB52023.1"/>
    <property type="molecule type" value="Genomic_DNA"/>
</dbReference>
<proteinExistence type="predicted"/>
<dbReference type="RefSeq" id="WP_037482207.1">
    <property type="nucleotide sequence ID" value="NZ_AZRA01000061.1"/>
</dbReference>
<keyword evidence="1" id="KW-0175">Coiled coil</keyword>
<accession>A0A059KLS1</accession>
<comment type="caution">
    <text evidence="3">The sequence shown here is derived from an EMBL/GenBank/DDBJ whole genome shotgun (WGS) entry which is preliminary data.</text>
</comment>
<dbReference type="Proteomes" id="UP000026714">
    <property type="component" value="Unassembled WGS sequence"/>
</dbReference>
<organism evidence="3 4">
    <name type="scientific">Sphaerotilus natans subsp. natans DSM 6575</name>
    <dbReference type="NCBI Taxonomy" id="1286631"/>
    <lineage>
        <taxon>Bacteria</taxon>
        <taxon>Pseudomonadati</taxon>
        <taxon>Pseudomonadota</taxon>
        <taxon>Betaproteobacteria</taxon>
        <taxon>Burkholderiales</taxon>
        <taxon>Sphaerotilaceae</taxon>
        <taxon>Sphaerotilus</taxon>
    </lineage>
</organism>
<evidence type="ECO:0000256" key="2">
    <source>
        <dbReference type="SAM" id="MobiDB-lite"/>
    </source>
</evidence>
<reference evidence="3 4" key="1">
    <citation type="journal article" date="2014" name="FEMS Microbiol. Ecol.">
        <title>Sphaerotilus natans encrusted with nanoball-shaped Fe(III) oxide minerals formed by nitrate-reducing mixotrophic Fe(II) oxidation.</title>
        <authorList>
            <person name="Park S."/>
            <person name="Kim D.H."/>
            <person name="Lee J.H."/>
            <person name="Hur H.G."/>
        </authorList>
    </citation>
    <scope>NUCLEOTIDE SEQUENCE [LARGE SCALE GENOMIC DNA]</scope>
    <source>
        <strain evidence="3 4">DSM 6575</strain>
    </source>
</reference>